<protein>
    <submittedName>
        <fullName evidence="2">Uncharacterized protein</fullName>
    </submittedName>
</protein>
<proteinExistence type="predicted"/>
<dbReference type="EMBL" id="LODT01000029">
    <property type="protein sequence ID" value="KYQ92413.1"/>
    <property type="molecule type" value="Genomic_DNA"/>
</dbReference>
<keyword evidence="1" id="KW-1133">Transmembrane helix</keyword>
<sequence>MRNHRDGTGQNNKYIRLVYYHKRKLYIILFLALLILFIIRSLGDGRNDNVQLNTNISIQFDRFNVYTPTETYDKEEDSLYSLMMSDYFQSKLLYKNLAVVIPFPEKHLEKTLNAIKRWDQVDRMPCDPSLLVNGKVYSKLSKFLPDLIFYTNFGRNQKIIDQITDLINESQWKQCFKSLQFIHANLTEEEDGYPRGPANQFVKFYDMPISRDYQYFFYMENDVVPIRRGWVLEIVRLTYMTEATRRRPFMAIGSTVREKEAFKRKVIQRFHVNGNAIWSTSEQMRKFLTLVQEYYQPHYGKGLMWYDGEFFEYLLDSRNWLVSSVIYQDFIFYDFLQNYSQWPYNETLIKQDFPSTYLIHGLNNINSK</sequence>
<evidence type="ECO:0000313" key="2">
    <source>
        <dbReference type="EMBL" id="KYQ92413.1"/>
    </source>
</evidence>
<name>A0A151ZEN4_TIELA</name>
<reference evidence="2 3" key="1">
    <citation type="submission" date="2015-12" db="EMBL/GenBank/DDBJ databases">
        <title>Dictyostelia acquired genes for synthesis and detection of signals that induce cell-type specialization by lateral gene transfer from prokaryotes.</title>
        <authorList>
            <person name="Gloeckner G."/>
            <person name="Schaap P."/>
        </authorList>
    </citation>
    <scope>NUCLEOTIDE SEQUENCE [LARGE SCALE GENOMIC DNA]</scope>
    <source>
        <strain evidence="2 3">TK</strain>
    </source>
</reference>
<dbReference type="AlphaFoldDB" id="A0A151ZEN4"/>
<keyword evidence="1" id="KW-0812">Transmembrane</keyword>
<keyword evidence="3" id="KW-1185">Reference proteome</keyword>
<accession>A0A151ZEN4</accession>
<comment type="caution">
    <text evidence="2">The sequence shown here is derived from an EMBL/GenBank/DDBJ whole genome shotgun (WGS) entry which is preliminary data.</text>
</comment>
<dbReference type="OrthoDB" id="540503at2759"/>
<dbReference type="Proteomes" id="UP000076078">
    <property type="component" value="Unassembled WGS sequence"/>
</dbReference>
<dbReference type="InParanoid" id="A0A151ZEN4"/>
<dbReference type="OMA" id="FFYMEND"/>
<organism evidence="2 3">
    <name type="scientific">Tieghemostelium lacteum</name>
    <name type="common">Slime mold</name>
    <name type="synonym">Dictyostelium lacteum</name>
    <dbReference type="NCBI Taxonomy" id="361077"/>
    <lineage>
        <taxon>Eukaryota</taxon>
        <taxon>Amoebozoa</taxon>
        <taxon>Evosea</taxon>
        <taxon>Eumycetozoa</taxon>
        <taxon>Dictyostelia</taxon>
        <taxon>Dictyosteliales</taxon>
        <taxon>Raperosteliaceae</taxon>
        <taxon>Tieghemostelium</taxon>
    </lineage>
</organism>
<evidence type="ECO:0000313" key="3">
    <source>
        <dbReference type="Proteomes" id="UP000076078"/>
    </source>
</evidence>
<keyword evidence="1" id="KW-0472">Membrane</keyword>
<gene>
    <name evidence="2" type="ORF">DLAC_06392</name>
</gene>
<feature type="transmembrane region" description="Helical" evidence="1">
    <location>
        <begin position="25"/>
        <end position="43"/>
    </location>
</feature>
<evidence type="ECO:0000256" key="1">
    <source>
        <dbReference type="SAM" id="Phobius"/>
    </source>
</evidence>